<proteinExistence type="inferred from homology"/>
<dbReference type="PANTHER" id="PTHR23133:SF2">
    <property type="entry name" value="IMIDAZOLEGLYCEROL-PHOSPHATE DEHYDRATASE"/>
    <property type="match status" value="1"/>
</dbReference>
<keyword evidence="5 6" id="KW-0456">Lyase</keyword>
<evidence type="ECO:0000256" key="3">
    <source>
        <dbReference type="ARBA" id="ARBA00022605"/>
    </source>
</evidence>
<evidence type="ECO:0000256" key="2">
    <source>
        <dbReference type="ARBA" id="ARBA00016664"/>
    </source>
</evidence>
<dbReference type="Pfam" id="PF00475">
    <property type="entry name" value="IGPD"/>
    <property type="match status" value="1"/>
</dbReference>
<dbReference type="NCBIfam" id="NF002111">
    <property type="entry name" value="PRK00951.2-1"/>
    <property type="match status" value="1"/>
</dbReference>
<dbReference type="InterPro" id="IPR020568">
    <property type="entry name" value="Ribosomal_Su5_D2-typ_SF"/>
</dbReference>
<evidence type="ECO:0000313" key="8">
    <source>
        <dbReference type="EMBL" id="TCO79374.1"/>
    </source>
</evidence>
<dbReference type="GO" id="GO:0004424">
    <property type="term" value="F:imidazoleglycerol-phosphate dehydratase activity"/>
    <property type="evidence" value="ECO:0007669"/>
    <property type="project" value="UniProtKB-UniRule"/>
</dbReference>
<dbReference type="EC" id="4.2.1.19" evidence="6 7"/>
<dbReference type="GO" id="GO:0000105">
    <property type="term" value="P:L-histidine biosynthetic process"/>
    <property type="evidence" value="ECO:0007669"/>
    <property type="project" value="UniProtKB-UniRule"/>
</dbReference>
<dbReference type="PROSITE" id="PS00954">
    <property type="entry name" value="IGP_DEHYDRATASE_1"/>
    <property type="match status" value="1"/>
</dbReference>
<dbReference type="UniPathway" id="UPA00031">
    <property type="reaction ID" value="UER00011"/>
</dbReference>
<evidence type="ECO:0000256" key="1">
    <source>
        <dbReference type="ARBA" id="ARBA00005047"/>
    </source>
</evidence>
<evidence type="ECO:0000256" key="6">
    <source>
        <dbReference type="HAMAP-Rule" id="MF_00076"/>
    </source>
</evidence>
<evidence type="ECO:0000256" key="4">
    <source>
        <dbReference type="ARBA" id="ARBA00023102"/>
    </source>
</evidence>
<dbReference type="FunFam" id="3.30.230.40:FF:000001">
    <property type="entry name" value="Imidazoleglycerol-phosphate dehydratase HisB"/>
    <property type="match status" value="1"/>
</dbReference>
<dbReference type="Proteomes" id="UP000294919">
    <property type="component" value="Unassembled WGS sequence"/>
</dbReference>
<comment type="catalytic activity">
    <reaction evidence="6 7">
        <text>D-erythro-1-(imidazol-4-yl)glycerol 3-phosphate = 3-(imidazol-4-yl)-2-oxopropyl phosphate + H2O</text>
        <dbReference type="Rhea" id="RHEA:11040"/>
        <dbReference type="ChEBI" id="CHEBI:15377"/>
        <dbReference type="ChEBI" id="CHEBI:57766"/>
        <dbReference type="ChEBI" id="CHEBI:58278"/>
        <dbReference type="EC" id="4.2.1.19"/>
    </reaction>
</comment>
<gene>
    <name evidence="6" type="primary">hisB</name>
    <name evidence="8" type="ORF">EV214_10292</name>
</gene>
<dbReference type="EMBL" id="SLWV01000002">
    <property type="protein sequence ID" value="TCO79374.1"/>
    <property type="molecule type" value="Genomic_DNA"/>
</dbReference>
<comment type="similarity">
    <text evidence="6 7">Belongs to the imidazoleglycerol-phosphate dehydratase family.</text>
</comment>
<dbReference type="Gene3D" id="3.30.230.40">
    <property type="entry name" value="Imidazole glycerol phosphate dehydratase, domain 1"/>
    <property type="match status" value="2"/>
</dbReference>
<dbReference type="GO" id="GO:0005737">
    <property type="term" value="C:cytoplasm"/>
    <property type="evidence" value="ECO:0007669"/>
    <property type="project" value="UniProtKB-SubCell"/>
</dbReference>
<dbReference type="HAMAP" id="MF_00076">
    <property type="entry name" value="HisB"/>
    <property type="match status" value="1"/>
</dbReference>
<dbReference type="InterPro" id="IPR000807">
    <property type="entry name" value="ImidazoleglycerolP_deHydtase"/>
</dbReference>
<reference evidence="8 9" key="1">
    <citation type="submission" date="2019-03" db="EMBL/GenBank/DDBJ databases">
        <title>Genomic Encyclopedia of Type Strains, Phase IV (KMG-IV): sequencing the most valuable type-strain genomes for metagenomic binning, comparative biology and taxonomic classification.</title>
        <authorList>
            <person name="Goeker M."/>
        </authorList>
    </citation>
    <scope>NUCLEOTIDE SEQUENCE [LARGE SCALE GENOMIC DNA]</scope>
    <source>
        <strain evidence="8 9">DSM 102940</strain>
    </source>
</reference>
<organism evidence="8 9">
    <name type="scientific">Marinisporobacter balticus</name>
    <dbReference type="NCBI Taxonomy" id="2018667"/>
    <lineage>
        <taxon>Bacteria</taxon>
        <taxon>Bacillati</taxon>
        <taxon>Bacillota</taxon>
        <taxon>Clostridia</taxon>
        <taxon>Peptostreptococcales</taxon>
        <taxon>Thermotaleaceae</taxon>
        <taxon>Marinisporobacter</taxon>
    </lineage>
</organism>
<keyword evidence="3 6" id="KW-0028">Amino-acid biosynthesis</keyword>
<dbReference type="FunFam" id="3.30.230.40:FF:000003">
    <property type="entry name" value="Imidazoleglycerol-phosphate dehydratase HisB"/>
    <property type="match status" value="1"/>
</dbReference>
<protein>
    <recommendedName>
        <fullName evidence="2 6">Imidazoleglycerol-phosphate dehydratase</fullName>
        <shortName evidence="6">IGPD</shortName>
        <ecNumber evidence="6 7">4.2.1.19</ecNumber>
    </recommendedName>
</protein>
<dbReference type="SUPFAM" id="SSF54211">
    <property type="entry name" value="Ribosomal protein S5 domain 2-like"/>
    <property type="match status" value="2"/>
</dbReference>
<evidence type="ECO:0000313" key="9">
    <source>
        <dbReference type="Proteomes" id="UP000294919"/>
    </source>
</evidence>
<dbReference type="InterPro" id="IPR038494">
    <property type="entry name" value="IGPD_sf"/>
</dbReference>
<dbReference type="NCBIfam" id="NF002114">
    <property type="entry name" value="PRK00951.2-4"/>
    <property type="match status" value="1"/>
</dbReference>
<sequence length="189" mass="21366">MNRKTYETDIVLLLNIDGKGNTKVDTGIGFFDHMLILMCKHGFLDLDLKCIGDIYVDNHHTVEDVGITLGKAFKKAIGDKKGITRYATVFTPMDESLSQISIDISGRAYLHFDVTFEREYVGKLETELIEEFFRAFTNQAEITLHIQLNYGTNTHHMVESIFKGFGRGIDQAVRIQDRIEGVLSTKGSL</sequence>
<keyword evidence="9" id="KW-1185">Reference proteome</keyword>
<dbReference type="PROSITE" id="PS00955">
    <property type="entry name" value="IGP_DEHYDRATASE_2"/>
    <property type="match status" value="1"/>
</dbReference>
<dbReference type="InterPro" id="IPR020565">
    <property type="entry name" value="ImidazoleglycerP_deHydtase_CS"/>
</dbReference>
<dbReference type="AlphaFoldDB" id="A0A4R2KZ44"/>
<keyword evidence="4 6" id="KW-0368">Histidine biosynthesis</keyword>
<name>A0A4R2KZ44_9FIRM</name>
<dbReference type="PANTHER" id="PTHR23133">
    <property type="entry name" value="IMIDAZOLEGLYCEROL-PHOSPHATE DEHYDRATASE HIS7"/>
    <property type="match status" value="1"/>
</dbReference>
<accession>A0A4R2KZ44</accession>
<evidence type="ECO:0000256" key="5">
    <source>
        <dbReference type="ARBA" id="ARBA00023239"/>
    </source>
</evidence>
<evidence type="ECO:0000256" key="7">
    <source>
        <dbReference type="RuleBase" id="RU000599"/>
    </source>
</evidence>
<keyword evidence="6" id="KW-0963">Cytoplasm</keyword>
<comment type="caution">
    <text evidence="8">The sequence shown here is derived from an EMBL/GenBank/DDBJ whole genome shotgun (WGS) entry which is preliminary data.</text>
</comment>
<dbReference type="CDD" id="cd07914">
    <property type="entry name" value="IGPD"/>
    <property type="match status" value="1"/>
</dbReference>
<comment type="subcellular location">
    <subcellularLocation>
        <location evidence="6 7">Cytoplasm</location>
    </subcellularLocation>
</comment>
<comment type="pathway">
    <text evidence="1 6 7">Amino-acid biosynthesis; L-histidine biosynthesis; L-histidine from 5-phospho-alpha-D-ribose 1-diphosphate: step 6/9.</text>
</comment>